<reference evidence="1 2" key="1">
    <citation type="journal article" date="2016" name="Fungal Biol.">
        <title>The genome of Xylona heveae provides a window into fungal endophytism.</title>
        <authorList>
            <person name="Gazis R."/>
            <person name="Kuo A."/>
            <person name="Riley R."/>
            <person name="LaButti K."/>
            <person name="Lipzen A."/>
            <person name="Lin J."/>
            <person name="Amirebrahimi M."/>
            <person name="Hesse C.N."/>
            <person name="Spatafora J.W."/>
            <person name="Henrissat B."/>
            <person name="Hainaut M."/>
            <person name="Grigoriev I.V."/>
            <person name="Hibbett D.S."/>
        </authorList>
    </citation>
    <scope>NUCLEOTIDE SEQUENCE [LARGE SCALE GENOMIC DNA]</scope>
    <source>
        <strain evidence="1 2">TC161</strain>
    </source>
</reference>
<sequence>MALTHELENAKCNNDTAREVLHGLIVKHFNKTNTDEGGEHDDDKPPMVSGFKAQLFKQGGQVVHGVPTVEIKDPIASFYTRDLVEKQTILAVINPQDGSISLQAIPVNHYGKYISWSTTVENMDPKDIIWGSK</sequence>
<gene>
    <name evidence="1" type="ORF">L228DRAFT_278168</name>
</gene>
<evidence type="ECO:0000313" key="2">
    <source>
        <dbReference type="Proteomes" id="UP000076632"/>
    </source>
</evidence>
<proteinExistence type="predicted"/>
<organism evidence="1 2">
    <name type="scientific">Xylona heveae (strain CBS 132557 / TC161)</name>
    <dbReference type="NCBI Taxonomy" id="1328760"/>
    <lineage>
        <taxon>Eukaryota</taxon>
        <taxon>Fungi</taxon>
        <taxon>Dikarya</taxon>
        <taxon>Ascomycota</taxon>
        <taxon>Pezizomycotina</taxon>
        <taxon>Xylonomycetes</taxon>
        <taxon>Xylonales</taxon>
        <taxon>Xylonaceae</taxon>
        <taxon>Xylona</taxon>
    </lineage>
</organism>
<dbReference type="Proteomes" id="UP000076632">
    <property type="component" value="Unassembled WGS sequence"/>
</dbReference>
<dbReference type="AlphaFoldDB" id="A0A165GAA8"/>
<dbReference type="RefSeq" id="XP_018187500.1">
    <property type="nucleotide sequence ID" value="XM_018335639.1"/>
</dbReference>
<dbReference type="EMBL" id="KV407460">
    <property type="protein sequence ID" value="KZF21945.1"/>
    <property type="molecule type" value="Genomic_DNA"/>
</dbReference>
<protein>
    <submittedName>
        <fullName evidence="1">Uncharacterized protein</fullName>
    </submittedName>
</protein>
<name>A0A165GAA8_XYLHT</name>
<dbReference type="GeneID" id="28900776"/>
<accession>A0A165GAA8</accession>
<evidence type="ECO:0000313" key="1">
    <source>
        <dbReference type="EMBL" id="KZF21945.1"/>
    </source>
</evidence>
<keyword evidence="2" id="KW-1185">Reference proteome</keyword>
<dbReference type="InParanoid" id="A0A165GAA8"/>